<proteinExistence type="inferred from homology"/>
<dbReference type="GO" id="GO:0016491">
    <property type="term" value="F:oxidoreductase activity"/>
    <property type="evidence" value="ECO:0007669"/>
    <property type="project" value="UniProtKB-KW"/>
</dbReference>
<dbReference type="AlphaFoldDB" id="A0A7R9B0W1"/>
<comment type="similarity">
    <text evidence="1">Belongs to the short-chain dehydrogenases/reductases (SDR) family.</text>
</comment>
<dbReference type="PANTHER" id="PTHR43115:SF4">
    <property type="entry name" value="DEHYDROGENASE_REDUCTASE SDR FAMILY MEMBER 11"/>
    <property type="match status" value="1"/>
</dbReference>
<evidence type="ECO:0000313" key="3">
    <source>
        <dbReference type="EMBL" id="CAD7264262.1"/>
    </source>
</evidence>
<sequence length="125" mass="13882">MVGYISDTVREDQECRLADKPCRYPPKPYTLSPFAMSSASLKPILWDGGREEERWGVASQPTKVSFRANQNRWMRKISAKLESAMLRWSGRVAVVTGASSGIGRSIAEELVKKGLQVVGLARRIG</sequence>
<accession>A0A7R9B0W1</accession>
<reference evidence="3" key="1">
    <citation type="submission" date="2020-11" db="EMBL/GenBank/DDBJ databases">
        <authorList>
            <person name="Tran Van P."/>
        </authorList>
    </citation>
    <scope>NUCLEOTIDE SEQUENCE</scope>
</reference>
<name>A0A7R9B0W1_TIMSH</name>
<keyword evidence="2" id="KW-0560">Oxidoreductase</keyword>
<dbReference type="InterPro" id="IPR036291">
    <property type="entry name" value="NAD(P)-bd_dom_sf"/>
</dbReference>
<dbReference type="Pfam" id="PF00106">
    <property type="entry name" value="adh_short"/>
    <property type="match status" value="1"/>
</dbReference>
<gene>
    <name evidence="3" type="ORF">TSIB3V08_LOCUS8319</name>
</gene>
<dbReference type="SUPFAM" id="SSF51735">
    <property type="entry name" value="NAD(P)-binding Rossmann-fold domains"/>
    <property type="match status" value="1"/>
</dbReference>
<evidence type="ECO:0000256" key="1">
    <source>
        <dbReference type="ARBA" id="ARBA00006484"/>
    </source>
</evidence>
<dbReference type="InterPro" id="IPR002347">
    <property type="entry name" value="SDR_fam"/>
</dbReference>
<dbReference type="Gene3D" id="3.40.50.720">
    <property type="entry name" value="NAD(P)-binding Rossmann-like Domain"/>
    <property type="match status" value="1"/>
</dbReference>
<dbReference type="EMBL" id="OC004244">
    <property type="protein sequence ID" value="CAD7264262.1"/>
    <property type="molecule type" value="Genomic_DNA"/>
</dbReference>
<protein>
    <submittedName>
        <fullName evidence="3">Uncharacterized protein</fullName>
    </submittedName>
</protein>
<organism evidence="3">
    <name type="scientific">Timema shepardi</name>
    <name type="common">Walking stick</name>
    <dbReference type="NCBI Taxonomy" id="629360"/>
    <lineage>
        <taxon>Eukaryota</taxon>
        <taxon>Metazoa</taxon>
        <taxon>Ecdysozoa</taxon>
        <taxon>Arthropoda</taxon>
        <taxon>Hexapoda</taxon>
        <taxon>Insecta</taxon>
        <taxon>Pterygota</taxon>
        <taxon>Neoptera</taxon>
        <taxon>Polyneoptera</taxon>
        <taxon>Phasmatodea</taxon>
        <taxon>Timematodea</taxon>
        <taxon>Timematoidea</taxon>
        <taxon>Timematidae</taxon>
        <taxon>Timema</taxon>
    </lineage>
</organism>
<evidence type="ECO:0000256" key="2">
    <source>
        <dbReference type="ARBA" id="ARBA00023002"/>
    </source>
</evidence>
<dbReference type="PANTHER" id="PTHR43115">
    <property type="entry name" value="DEHYDROGENASE/REDUCTASE SDR FAMILY MEMBER 11"/>
    <property type="match status" value="1"/>
</dbReference>